<gene>
    <name evidence="2" type="ORF">GCM10007388_12030</name>
</gene>
<dbReference type="Proteomes" id="UP000619512">
    <property type="component" value="Unassembled WGS sequence"/>
</dbReference>
<reference evidence="2" key="1">
    <citation type="journal article" date="2014" name="Int. J. Syst. Evol. Microbiol.">
        <title>Complete genome sequence of Corynebacterium casei LMG S-19264T (=DSM 44701T), isolated from a smear-ripened cheese.</title>
        <authorList>
            <consortium name="US DOE Joint Genome Institute (JGI-PGF)"/>
            <person name="Walter F."/>
            <person name="Albersmeier A."/>
            <person name="Kalinowski J."/>
            <person name="Ruckert C."/>
        </authorList>
    </citation>
    <scope>NUCLEOTIDE SEQUENCE</scope>
    <source>
        <strain evidence="2">KCTC 12344</strain>
    </source>
</reference>
<feature type="compositionally biased region" description="Gly residues" evidence="1">
    <location>
        <begin position="249"/>
        <end position="274"/>
    </location>
</feature>
<dbReference type="RefSeq" id="WP_166793366.1">
    <property type="nucleotide sequence ID" value="NZ_BMWW01000002.1"/>
</dbReference>
<protein>
    <submittedName>
        <fullName evidence="2">Uncharacterized protein</fullName>
    </submittedName>
</protein>
<comment type="caution">
    <text evidence="2">The sequence shown here is derived from an EMBL/GenBank/DDBJ whole genome shotgun (WGS) entry which is preliminary data.</text>
</comment>
<evidence type="ECO:0000313" key="2">
    <source>
        <dbReference type="EMBL" id="GGY80937.1"/>
    </source>
</evidence>
<sequence length="274" mass="29630">MLTAAMKLVRTQFTRLTSRNRKALRDMPPGLYEYWARTAPQEFKGIPTDAFFYVHASDALLTFFECIRRSNRPCALPSKAADSVWHAWMRHAPKHLDSFCQRHYGQRIPHVEAANMKKGMQKPMAMCLVTARTMERLDLAGPNVPRLFATDRRLRMPFGSAYRVQRGHIVYSPINRNGQVLPQTHILPGTDPEFLLAAGLIAQGDYDRWLARCQETGSSDWGTSSSSSSCGGSSADFSGDDAGSCDSNGDGGSGDGGDGGSSCGGGCGGGGGGD</sequence>
<organism evidence="2 3">
    <name type="scientific">Pseudoduganella plicata</name>
    <dbReference type="NCBI Taxonomy" id="321984"/>
    <lineage>
        <taxon>Bacteria</taxon>
        <taxon>Pseudomonadati</taxon>
        <taxon>Pseudomonadota</taxon>
        <taxon>Betaproteobacteria</taxon>
        <taxon>Burkholderiales</taxon>
        <taxon>Oxalobacteraceae</taxon>
        <taxon>Telluria group</taxon>
        <taxon>Pseudoduganella</taxon>
    </lineage>
</organism>
<dbReference type="AlphaFoldDB" id="A0AA88C792"/>
<name>A0AA88C792_9BURK</name>
<accession>A0AA88C792</accession>
<feature type="region of interest" description="Disordered" evidence="1">
    <location>
        <begin position="217"/>
        <end position="274"/>
    </location>
</feature>
<evidence type="ECO:0000256" key="1">
    <source>
        <dbReference type="SAM" id="MobiDB-lite"/>
    </source>
</evidence>
<reference evidence="2" key="2">
    <citation type="submission" date="2022-12" db="EMBL/GenBank/DDBJ databases">
        <authorList>
            <person name="Sun Q."/>
            <person name="Kim S."/>
        </authorList>
    </citation>
    <scope>NUCLEOTIDE SEQUENCE</scope>
    <source>
        <strain evidence="2">KCTC 12344</strain>
    </source>
</reference>
<evidence type="ECO:0000313" key="3">
    <source>
        <dbReference type="Proteomes" id="UP000619512"/>
    </source>
</evidence>
<dbReference type="EMBL" id="BMWW01000002">
    <property type="protein sequence ID" value="GGY80937.1"/>
    <property type="molecule type" value="Genomic_DNA"/>
</dbReference>
<proteinExistence type="predicted"/>
<feature type="compositionally biased region" description="Low complexity" evidence="1">
    <location>
        <begin position="217"/>
        <end position="248"/>
    </location>
</feature>